<feature type="compositionally biased region" description="Polar residues" evidence="2">
    <location>
        <begin position="702"/>
        <end position="715"/>
    </location>
</feature>
<name>A0A395IQN5_9HELO</name>
<feature type="coiled-coil region" evidence="1">
    <location>
        <begin position="835"/>
        <end position="914"/>
    </location>
</feature>
<feature type="compositionally biased region" description="Polar residues" evidence="2">
    <location>
        <begin position="1351"/>
        <end position="1360"/>
    </location>
</feature>
<evidence type="ECO:0000313" key="4">
    <source>
        <dbReference type="Proteomes" id="UP000249056"/>
    </source>
</evidence>
<protein>
    <submittedName>
        <fullName evidence="3">Uncharacterized protein</fullName>
    </submittedName>
</protein>
<dbReference type="EMBL" id="QKRW01000023">
    <property type="protein sequence ID" value="RAL62610.1"/>
    <property type="molecule type" value="Genomic_DNA"/>
</dbReference>
<dbReference type="OrthoDB" id="3557462at2759"/>
<feature type="coiled-coil region" evidence="1">
    <location>
        <begin position="1113"/>
        <end position="1161"/>
    </location>
</feature>
<comment type="caution">
    <text evidence="3">The sequence shown here is derived from an EMBL/GenBank/DDBJ whole genome shotgun (WGS) entry which is preliminary data.</text>
</comment>
<evidence type="ECO:0000256" key="1">
    <source>
        <dbReference type="SAM" id="Coils"/>
    </source>
</evidence>
<keyword evidence="1" id="KW-0175">Coiled coil</keyword>
<gene>
    <name evidence="3" type="ORF">DID88_004457</name>
</gene>
<feature type="compositionally biased region" description="Polar residues" evidence="2">
    <location>
        <begin position="1610"/>
        <end position="1622"/>
    </location>
</feature>
<feature type="region of interest" description="Disordered" evidence="2">
    <location>
        <begin position="175"/>
        <end position="215"/>
    </location>
</feature>
<evidence type="ECO:0000313" key="3">
    <source>
        <dbReference type="EMBL" id="RAL62610.1"/>
    </source>
</evidence>
<feature type="region of interest" description="Disordered" evidence="2">
    <location>
        <begin position="599"/>
        <end position="715"/>
    </location>
</feature>
<feature type="region of interest" description="Disordered" evidence="2">
    <location>
        <begin position="506"/>
        <end position="546"/>
    </location>
</feature>
<feature type="compositionally biased region" description="Polar residues" evidence="2">
    <location>
        <begin position="198"/>
        <end position="213"/>
    </location>
</feature>
<feature type="region of interest" description="Disordered" evidence="2">
    <location>
        <begin position="442"/>
        <end position="467"/>
    </location>
</feature>
<accession>A0A395IQN5</accession>
<feature type="compositionally biased region" description="Low complexity" evidence="2">
    <location>
        <begin position="688"/>
        <end position="701"/>
    </location>
</feature>
<feature type="coiled-coil region" evidence="1">
    <location>
        <begin position="772"/>
        <end position="809"/>
    </location>
</feature>
<feature type="coiled-coil region" evidence="1">
    <location>
        <begin position="1188"/>
        <end position="1261"/>
    </location>
</feature>
<proteinExistence type="predicted"/>
<feature type="compositionally biased region" description="Polar residues" evidence="2">
    <location>
        <begin position="1540"/>
        <end position="1569"/>
    </location>
</feature>
<feature type="compositionally biased region" description="Acidic residues" evidence="2">
    <location>
        <begin position="1"/>
        <end position="10"/>
    </location>
</feature>
<feature type="region of interest" description="Disordered" evidence="2">
    <location>
        <begin position="1535"/>
        <end position="1644"/>
    </location>
</feature>
<feature type="compositionally biased region" description="Polar residues" evidence="2">
    <location>
        <begin position="625"/>
        <end position="668"/>
    </location>
</feature>
<evidence type="ECO:0000256" key="2">
    <source>
        <dbReference type="SAM" id="MobiDB-lite"/>
    </source>
</evidence>
<feature type="region of interest" description="Disordered" evidence="2">
    <location>
        <begin position="1"/>
        <end position="49"/>
    </location>
</feature>
<feature type="compositionally biased region" description="Polar residues" evidence="2">
    <location>
        <begin position="526"/>
        <end position="540"/>
    </location>
</feature>
<feature type="region of interest" description="Disordered" evidence="2">
    <location>
        <begin position="1328"/>
        <end position="1373"/>
    </location>
</feature>
<sequence>MAMDLDEEESQTAAQLRSTEQKRLDNAFPDDAYGYENSDFEKGYETDGEDYGSIIDMDMLIMDSQSMLKQRLPQNLQPDSGQSSVEKTQLADIELATQSVQEQDQSHQKDIQNTGFGSRPVVEETQILFQKPEMPEDKGFKYAIAQHLKKNRDLSIHTPPVFKVTAQIEKIITKFLPKSTPMPDPGDKSSTKPLQPRQRAQNIDNGASSSLSPNDRIYSSVKLPAFEKDVVRPVQNTTAVKQLPGAYYSSSINSIHPQEESSYRGNTSAKHTVFDGRGGTSIKPSAWEKTKIPDVRSSLLAIPSTSSTASAISVHHSKKLESISNISGSHQVFNASSVSSVMALAPENEAHPVVQNASGTKLKLNAHAHASSSLEVPVPDKETRSINHNNPAANIPVQMQTKLLMNPLPQAKEMLSNSYEILAGPASADGPMTNAKALKGLDKSPVSQASHNEQSKPAEAPPSRQGTLAPIYGAQRRLRQRSSSQLNRFSAKTKFNVQGKLIRKAPFPEALSNQSKVQAYQDRPSKTQPRPQLDIQSPYSDSPLAEEGLPSRIHATEESPRILLFNQQRLRPQFHFQGSKNSNVEMEDSIMTLVEPEKNLPAEGPRKYHQSKPSSEFQPGHEMVNSDQHLSVYQESSRPVSQANTSRPQSRLNTTRSQQAVRPQVTHQTPRKVMNRPVKPQDLEPRGVSEAVSSRSSQSKVTKTTPVYSRSDNSPISKIGDHIGYQQEGSYGDPNAIWKFFQEVQRRESVIQEQVKHIEILSAKLQEKCEINAELEMREGELSRRVERLNALSNEYKRHINEVVRCQKSLKQDSTDIKKSVLDLRAAPTPLSKDIEGTEAQAEKMRNMLDEIKKAQREQDQQDSNFKNLMEQINELKNANKNLEFNLKAKSEELQQELDKTKKLEKQISNREVERHKEVMEVLQKPQIDTLGELTKEDGILHKVLQSSEGVLGKLNDVSKTVKNAVSKSSEWPQTLTKSLDEFYSKIQMKLDDNGSRDTNFQESTVKLFDEFKEHLNEVKGDLDEKTKLSEKLNHLQENDATLKAVLSSKEAELENNLSRFNELTLKLADVRSQLTSRDEQLAILNAQPREDPEMNRKVDGLNAETSRLKSLLATANNSKLQAENTVQTYQETITTLHDQLRETEKKLRTVESNMKAFEENHTLFKIESRSATEMARQEINQIALSQRNDLEAKHDILVNNLKHKQADIENKLQAAVEDSKASKKAFDDQAKNVGKIELEIAIYKDQLSQQKLQLQKLEETSIPAHQILMQRQKHQQEILSIRQEQVNQLASSQACRDESLRIKDELEGAQKRLRGITATTENNQMLVSNPNSVYDSRTPLRRPAERRSGKYSNVYNQRNDGVMAGDQRKVPESRTSAVLTSSFSRAHEDNIGGSLTPIRQFSAIASLDTSPLTDLEDIMPDVQTAHSQEELQVYKNRQVSNDKSAHTENVLSKYYSGVDENLGSTNSNQNAVLLTTEGGFISGPNQVSKSIPSFAQESIQRRTRKPLKSAMKKCDNQDCPISLDSSRGQVHCQKDEGATATSKKATLRNNRGLNNSLQSISRTGSSGYNRIAEAQPSLAGPRAPEQSKVAPLYEPTPEIKRNAMKRTRSNLSFAAQDTQPTKPVKAPKLNHRQPINKAVILDS</sequence>
<keyword evidence="4" id="KW-1185">Reference proteome</keyword>
<organism evidence="3 4">
    <name type="scientific">Monilinia fructigena</name>
    <dbReference type="NCBI Taxonomy" id="38457"/>
    <lineage>
        <taxon>Eukaryota</taxon>
        <taxon>Fungi</taxon>
        <taxon>Dikarya</taxon>
        <taxon>Ascomycota</taxon>
        <taxon>Pezizomycotina</taxon>
        <taxon>Leotiomycetes</taxon>
        <taxon>Helotiales</taxon>
        <taxon>Sclerotiniaceae</taxon>
        <taxon>Monilinia</taxon>
    </lineage>
</organism>
<reference evidence="3 4" key="1">
    <citation type="submission" date="2018-06" db="EMBL/GenBank/DDBJ databases">
        <title>Genome Sequence of the Brown Rot Fungal Pathogen Monilinia fructigena.</title>
        <authorList>
            <person name="Landi L."/>
            <person name="De Miccolis Angelini R.M."/>
            <person name="Pollastro S."/>
            <person name="Abate D."/>
            <person name="Faretra F."/>
            <person name="Romanazzi G."/>
        </authorList>
    </citation>
    <scope>NUCLEOTIDE SEQUENCE [LARGE SCALE GENOMIC DNA]</scope>
    <source>
        <strain evidence="3 4">Mfrg269</strain>
    </source>
</reference>
<dbReference type="Proteomes" id="UP000249056">
    <property type="component" value="Unassembled WGS sequence"/>
</dbReference>